<protein>
    <recommendedName>
        <fullName evidence="3">Aminoglycoside phosphotransferase domain-containing protein</fullName>
    </recommendedName>
</protein>
<dbReference type="Proteomes" id="UP000315395">
    <property type="component" value="Chromosome"/>
</dbReference>
<reference evidence="1 2" key="1">
    <citation type="submission" date="2019-07" db="EMBL/GenBank/DDBJ databases">
        <title>complete genome sequencing of Ornithinimicrobium sp. H23M54.</title>
        <authorList>
            <person name="Bae J.-W."/>
            <person name="Lee S.-Y."/>
        </authorList>
    </citation>
    <scope>NUCLEOTIDE SEQUENCE [LARGE SCALE GENOMIC DNA]</scope>
    <source>
        <strain evidence="1 2">H23M54</strain>
    </source>
</reference>
<name>A0A516GB71_9MICO</name>
<accession>A0A516GB71</accession>
<dbReference type="InterPro" id="IPR011009">
    <property type="entry name" value="Kinase-like_dom_sf"/>
</dbReference>
<sequence length="380" mass="41966">MSPTHQIDDPVTAGPVPSTIDHAGDLITVARAWPRARRDDAEVVLAEGPDQQGRTRAIELRLVPADGLGWRIARTRVAPYGMDPKLPDLATVADGGTVIVHRYGKRAVVRLADRFVKVVRPDDGPAIAAAARQGQQIAARAGFDAPEVLESSRGAASFSVLPGRSLHELGGVVTHQQWSRWWQRWADQWVTLARGTGAEGWLGRSHADDLPDDLVRDDLPRHTAHDEVVNLRRWLDRVARLEALPTELSQLVTTRAAQVTSNLVTQEPQELVISHRDLHDKQLLADGDSLGVLDFDTVALAEPALDLANLWVHALLRVDQGLWSRSHGEVVQQAVRTVARELEVTPERFATYAEATRLRLACLYAFRPRHRRLALAWAAG</sequence>
<dbReference type="OrthoDB" id="7842280at2"/>
<evidence type="ECO:0000313" key="1">
    <source>
        <dbReference type="EMBL" id="QDO88620.1"/>
    </source>
</evidence>
<organism evidence="1 2">
    <name type="scientific">Ornithinimicrobium ciconiae</name>
    <dbReference type="NCBI Taxonomy" id="2594265"/>
    <lineage>
        <taxon>Bacteria</taxon>
        <taxon>Bacillati</taxon>
        <taxon>Actinomycetota</taxon>
        <taxon>Actinomycetes</taxon>
        <taxon>Micrococcales</taxon>
        <taxon>Ornithinimicrobiaceae</taxon>
        <taxon>Ornithinimicrobium</taxon>
    </lineage>
</organism>
<dbReference type="AlphaFoldDB" id="A0A516GB71"/>
<dbReference type="RefSeq" id="WP_143783298.1">
    <property type="nucleotide sequence ID" value="NZ_CP041616.1"/>
</dbReference>
<evidence type="ECO:0000313" key="2">
    <source>
        <dbReference type="Proteomes" id="UP000315395"/>
    </source>
</evidence>
<keyword evidence="2" id="KW-1185">Reference proteome</keyword>
<dbReference type="EMBL" id="CP041616">
    <property type="protein sequence ID" value="QDO88620.1"/>
    <property type="molecule type" value="Genomic_DNA"/>
</dbReference>
<dbReference type="SUPFAM" id="SSF56112">
    <property type="entry name" value="Protein kinase-like (PK-like)"/>
    <property type="match status" value="1"/>
</dbReference>
<dbReference type="KEGG" id="orz:FNH13_09975"/>
<proteinExistence type="predicted"/>
<gene>
    <name evidence="1" type="ORF">FNH13_09975</name>
</gene>
<dbReference type="Gene3D" id="3.90.1200.10">
    <property type="match status" value="1"/>
</dbReference>
<evidence type="ECO:0008006" key="3">
    <source>
        <dbReference type="Google" id="ProtNLM"/>
    </source>
</evidence>